<evidence type="ECO:0000313" key="1">
    <source>
        <dbReference type="EMBL" id="MBW0581657.1"/>
    </source>
</evidence>
<accession>A0A9Q3KL23</accession>
<gene>
    <name evidence="1" type="ORF">O181_121372</name>
</gene>
<comment type="caution">
    <text evidence="1">The sequence shown here is derived from an EMBL/GenBank/DDBJ whole genome shotgun (WGS) entry which is preliminary data.</text>
</comment>
<sequence length="143" mass="17146">MATSTPYTEKRQNTLQRRVNISAQIPTPLHQEILRNTTLIMKIRAKNYNLWFDGKDVERLIRKVENISEIEEASGRDMARQISFWTKDEENSYHIEGIPGYETAYWDQLKVYMKRRWEKSQLKEDTDYPQSLNYSQKLNKKVE</sequence>
<dbReference type="Proteomes" id="UP000765509">
    <property type="component" value="Unassembled WGS sequence"/>
</dbReference>
<organism evidence="1 2">
    <name type="scientific">Austropuccinia psidii MF-1</name>
    <dbReference type="NCBI Taxonomy" id="1389203"/>
    <lineage>
        <taxon>Eukaryota</taxon>
        <taxon>Fungi</taxon>
        <taxon>Dikarya</taxon>
        <taxon>Basidiomycota</taxon>
        <taxon>Pucciniomycotina</taxon>
        <taxon>Pucciniomycetes</taxon>
        <taxon>Pucciniales</taxon>
        <taxon>Sphaerophragmiaceae</taxon>
        <taxon>Austropuccinia</taxon>
    </lineage>
</organism>
<reference evidence="1" key="1">
    <citation type="submission" date="2021-03" db="EMBL/GenBank/DDBJ databases">
        <title>Draft genome sequence of rust myrtle Austropuccinia psidii MF-1, a brazilian biotype.</title>
        <authorList>
            <person name="Quecine M.C."/>
            <person name="Pachon D.M.R."/>
            <person name="Bonatelli M.L."/>
            <person name="Correr F.H."/>
            <person name="Franceschini L.M."/>
            <person name="Leite T.F."/>
            <person name="Margarido G.R.A."/>
            <person name="Almeida C.A."/>
            <person name="Ferrarezi J.A."/>
            <person name="Labate C.A."/>
        </authorList>
    </citation>
    <scope>NUCLEOTIDE SEQUENCE</scope>
    <source>
        <strain evidence="1">MF-1</strain>
    </source>
</reference>
<dbReference type="AlphaFoldDB" id="A0A9Q3KL23"/>
<proteinExistence type="predicted"/>
<evidence type="ECO:0000313" key="2">
    <source>
        <dbReference type="Proteomes" id="UP000765509"/>
    </source>
</evidence>
<dbReference type="OrthoDB" id="2152029at2759"/>
<protein>
    <submittedName>
        <fullName evidence="1">Uncharacterized protein</fullName>
    </submittedName>
</protein>
<keyword evidence="2" id="KW-1185">Reference proteome</keyword>
<name>A0A9Q3KL23_9BASI</name>
<dbReference type="EMBL" id="AVOT02110543">
    <property type="protein sequence ID" value="MBW0581657.1"/>
    <property type="molecule type" value="Genomic_DNA"/>
</dbReference>